<proteinExistence type="predicted"/>
<accession>A0A2U3Q961</accession>
<sequence length="82" mass="8985">MRTPAGCSRLPCLVPGTRRHQPDRAEENTESELDRGPVGLGLPVEVQPAPISRHYQQRNVPLFTTVGVLVGSGRQREGVQQT</sequence>
<reference evidence="2 3" key="1">
    <citation type="submission" date="2018-03" db="EMBL/GenBank/DDBJ databases">
        <authorList>
            <person name="Gully D."/>
        </authorList>
    </citation>
    <scope>NUCLEOTIDE SEQUENCE [LARGE SCALE GENOMIC DNA]</scope>
    <source>
        <strain evidence="2">ORS3257</strain>
    </source>
</reference>
<organism evidence="2 3">
    <name type="scientific">Bradyrhizobium vignae</name>
    <dbReference type="NCBI Taxonomy" id="1549949"/>
    <lineage>
        <taxon>Bacteria</taxon>
        <taxon>Pseudomonadati</taxon>
        <taxon>Pseudomonadota</taxon>
        <taxon>Alphaproteobacteria</taxon>
        <taxon>Hyphomicrobiales</taxon>
        <taxon>Nitrobacteraceae</taxon>
        <taxon>Bradyrhizobium</taxon>
    </lineage>
</organism>
<gene>
    <name evidence="2" type="ORF">BRAD3257_7080</name>
</gene>
<evidence type="ECO:0000313" key="3">
    <source>
        <dbReference type="Proteomes" id="UP000246085"/>
    </source>
</evidence>
<feature type="region of interest" description="Disordered" evidence="1">
    <location>
        <begin position="1"/>
        <end position="41"/>
    </location>
</feature>
<dbReference type="EMBL" id="LS398110">
    <property type="protein sequence ID" value="SPP97916.1"/>
    <property type="molecule type" value="Genomic_DNA"/>
</dbReference>
<protein>
    <submittedName>
        <fullName evidence="2">Uncharacterized protein</fullName>
    </submittedName>
</protein>
<name>A0A2U3Q961_9BRAD</name>
<dbReference type="AlphaFoldDB" id="A0A2U3Q961"/>
<dbReference type="KEGG" id="bvz:BRAD3257_7080"/>
<evidence type="ECO:0000256" key="1">
    <source>
        <dbReference type="SAM" id="MobiDB-lite"/>
    </source>
</evidence>
<dbReference type="Proteomes" id="UP000246085">
    <property type="component" value="Chromosome BRAD3257"/>
</dbReference>
<evidence type="ECO:0000313" key="2">
    <source>
        <dbReference type="EMBL" id="SPP97916.1"/>
    </source>
</evidence>
<feature type="compositionally biased region" description="Basic and acidic residues" evidence="1">
    <location>
        <begin position="20"/>
        <end position="35"/>
    </location>
</feature>